<dbReference type="AlphaFoldDB" id="A0A919QWW2"/>
<dbReference type="GO" id="GO:0016020">
    <property type="term" value="C:membrane"/>
    <property type="evidence" value="ECO:0007669"/>
    <property type="project" value="UniProtKB-SubCell"/>
</dbReference>
<keyword evidence="3" id="KW-1133">Transmembrane helix</keyword>
<evidence type="ECO:0000256" key="1">
    <source>
        <dbReference type="ARBA" id="ARBA00004167"/>
    </source>
</evidence>
<feature type="signal peptide" evidence="6">
    <location>
        <begin position="1"/>
        <end position="25"/>
    </location>
</feature>
<evidence type="ECO:0000313" key="7">
    <source>
        <dbReference type="EMBL" id="GII75589.1"/>
    </source>
</evidence>
<evidence type="ECO:0008006" key="9">
    <source>
        <dbReference type="Google" id="ProtNLM"/>
    </source>
</evidence>
<sequence>MRVRGVLSLLLAAVLVAGCSSVAFWKDQFTLRPRAKASQDAQNGQSGQNGQDAQASRLPLGETFEDDIQLASILTERFWQQQFQASGEEYRPVQRFQAYRGNDGPACGGQPAVPDNAFYCPVGHFIAYDAAWLRTLYDELGDGAIYVIIPHEIGHAVQAQLTTDFRFNIERELQADCYAGGALKGMIDSQQLSAQEGDEQELLANLAAAGDPTDAFFAEDAHGTPEQRQQAFAKGYQRGAGAC</sequence>
<keyword evidence="2" id="KW-0812">Transmembrane</keyword>
<evidence type="ECO:0000256" key="6">
    <source>
        <dbReference type="SAM" id="SignalP"/>
    </source>
</evidence>
<feature type="compositionally biased region" description="Polar residues" evidence="5">
    <location>
        <begin position="39"/>
        <end position="54"/>
    </location>
</feature>
<evidence type="ECO:0000256" key="3">
    <source>
        <dbReference type="ARBA" id="ARBA00022989"/>
    </source>
</evidence>
<dbReference type="InterPro" id="IPR007343">
    <property type="entry name" value="Uncharacterised_pept_Zn_put"/>
</dbReference>
<name>A0A919QWW2_9ACTN</name>
<dbReference type="Pfam" id="PF04228">
    <property type="entry name" value="Zn_peptidase"/>
    <property type="match status" value="1"/>
</dbReference>
<protein>
    <recommendedName>
        <fullName evidence="9">Metalloprotease</fullName>
    </recommendedName>
</protein>
<dbReference type="RefSeq" id="WP_239136819.1">
    <property type="nucleotide sequence ID" value="NZ_BOOU01000007.1"/>
</dbReference>
<dbReference type="PANTHER" id="PTHR30168:SF0">
    <property type="entry name" value="INNER MEMBRANE PROTEIN"/>
    <property type="match status" value="1"/>
</dbReference>
<evidence type="ECO:0000256" key="5">
    <source>
        <dbReference type="SAM" id="MobiDB-lite"/>
    </source>
</evidence>
<comment type="subcellular location">
    <subcellularLocation>
        <location evidence="1">Membrane</location>
        <topology evidence="1">Single-pass membrane protein</topology>
    </subcellularLocation>
</comment>
<keyword evidence="4" id="KW-0472">Membrane</keyword>
<feature type="chain" id="PRO_5039629509" description="Metalloprotease" evidence="6">
    <location>
        <begin position="26"/>
        <end position="243"/>
    </location>
</feature>
<keyword evidence="8" id="KW-1185">Reference proteome</keyword>
<accession>A0A919QWW2</accession>
<feature type="region of interest" description="Disordered" evidence="5">
    <location>
        <begin position="36"/>
        <end position="55"/>
    </location>
</feature>
<proteinExistence type="predicted"/>
<dbReference type="PROSITE" id="PS51257">
    <property type="entry name" value="PROKAR_LIPOPROTEIN"/>
    <property type="match status" value="1"/>
</dbReference>
<evidence type="ECO:0000256" key="2">
    <source>
        <dbReference type="ARBA" id="ARBA00022692"/>
    </source>
</evidence>
<dbReference type="PANTHER" id="PTHR30168">
    <property type="entry name" value="PUTATIVE MEMBRANE PROTEIN YPFJ"/>
    <property type="match status" value="1"/>
</dbReference>
<gene>
    <name evidence="7" type="ORF">Sru01_05710</name>
</gene>
<evidence type="ECO:0000256" key="4">
    <source>
        <dbReference type="ARBA" id="ARBA00023136"/>
    </source>
</evidence>
<evidence type="ECO:0000313" key="8">
    <source>
        <dbReference type="Proteomes" id="UP000655287"/>
    </source>
</evidence>
<dbReference type="Proteomes" id="UP000655287">
    <property type="component" value="Unassembled WGS sequence"/>
</dbReference>
<reference evidence="7" key="1">
    <citation type="submission" date="2021-01" db="EMBL/GenBank/DDBJ databases">
        <title>Whole genome shotgun sequence of Sphaerisporangium rufum NBRC 109079.</title>
        <authorList>
            <person name="Komaki H."/>
            <person name="Tamura T."/>
        </authorList>
    </citation>
    <scope>NUCLEOTIDE SEQUENCE</scope>
    <source>
        <strain evidence="7">NBRC 109079</strain>
    </source>
</reference>
<comment type="caution">
    <text evidence="7">The sequence shown here is derived from an EMBL/GenBank/DDBJ whole genome shotgun (WGS) entry which is preliminary data.</text>
</comment>
<dbReference type="EMBL" id="BOOU01000007">
    <property type="protein sequence ID" value="GII75589.1"/>
    <property type="molecule type" value="Genomic_DNA"/>
</dbReference>
<keyword evidence="6" id="KW-0732">Signal</keyword>
<organism evidence="7 8">
    <name type="scientific">Sphaerisporangium rufum</name>
    <dbReference type="NCBI Taxonomy" id="1381558"/>
    <lineage>
        <taxon>Bacteria</taxon>
        <taxon>Bacillati</taxon>
        <taxon>Actinomycetota</taxon>
        <taxon>Actinomycetes</taxon>
        <taxon>Streptosporangiales</taxon>
        <taxon>Streptosporangiaceae</taxon>
        <taxon>Sphaerisporangium</taxon>
    </lineage>
</organism>